<evidence type="ECO:0000259" key="8">
    <source>
        <dbReference type="Pfam" id="PF07553"/>
    </source>
</evidence>
<keyword evidence="9" id="KW-0449">Lipoprotein</keyword>
<evidence type="ECO:0000313" key="10">
    <source>
        <dbReference type="Proteomes" id="UP001371224"/>
    </source>
</evidence>
<evidence type="ECO:0000256" key="4">
    <source>
        <dbReference type="ARBA" id="ARBA00023136"/>
    </source>
</evidence>
<dbReference type="InterPro" id="IPR011434">
    <property type="entry name" value="Ltp-like_HTH"/>
</dbReference>
<feature type="domain" description="Putative host cell surface-exposed lipoprotein Ltp-like HTH region" evidence="8">
    <location>
        <begin position="195"/>
        <end position="241"/>
    </location>
</feature>
<dbReference type="InterPro" id="IPR050932">
    <property type="entry name" value="TM2D1-3-like"/>
</dbReference>
<feature type="domain" description="TM2" evidence="7">
    <location>
        <begin position="46"/>
        <end position="94"/>
    </location>
</feature>
<dbReference type="EMBL" id="JBBDGM010000014">
    <property type="protein sequence ID" value="MEJ1089468.1"/>
    <property type="molecule type" value="Genomic_DNA"/>
</dbReference>
<dbReference type="RefSeq" id="WP_337333114.1">
    <property type="nucleotide sequence ID" value="NZ_JBBDGM010000014.1"/>
</dbReference>
<evidence type="ECO:0000256" key="1">
    <source>
        <dbReference type="ARBA" id="ARBA00004141"/>
    </source>
</evidence>
<dbReference type="PANTHER" id="PTHR21016:SF25">
    <property type="entry name" value="TM2 DOMAIN-CONTAINING PROTEIN DDB_G0277895-RELATED"/>
    <property type="match status" value="1"/>
</dbReference>
<feature type="compositionally biased region" description="Low complexity" evidence="5">
    <location>
        <begin position="165"/>
        <end position="176"/>
    </location>
</feature>
<dbReference type="Pfam" id="PF05154">
    <property type="entry name" value="TM2"/>
    <property type="match status" value="1"/>
</dbReference>
<evidence type="ECO:0000256" key="3">
    <source>
        <dbReference type="ARBA" id="ARBA00022989"/>
    </source>
</evidence>
<feature type="compositionally biased region" description="Pro residues" evidence="5">
    <location>
        <begin position="8"/>
        <end position="30"/>
    </location>
</feature>
<evidence type="ECO:0000313" key="9">
    <source>
        <dbReference type="EMBL" id="MEJ1089468.1"/>
    </source>
</evidence>
<dbReference type="InterPro" id="IPR007829">
    <property type="entry name" value="TM2"/>
</dbReference>
<evidence type="ECO:0000259" key="7">
    <source>
        <dbReference type="Pfam" id="PF05154"/>
    </source>
</evidence>
<dbReference type="PANTHER" id="PTHR21016">
    <property type="entry name" value="BETA-AMYLOID BINDING PROTEIN-RELATED"/>
    <property type="match status" value="1"/>
</dbReference>
<dbReference type="Proteomes" id="UP001371224">
    <property type="component" value="Unassembled WGS sequence"/>
</dbReference>
<feature type="region of interest" description="Disordered" evidence="5">
    <location>
        <begin position="142"/>
        <end position="193"/>
    </location>
</feature>
<feature type="transmembrane region" description="Helical" evidence="6">
    <location>
        <begin position="76"/>
        <end position="98"/>
    </location>
</feature>
<keyword evidence="3 6" id="KW-1133">Transmembrane helix</keyword>
<keyword evidence="2 6" id="KW-0812">Transmembrane</keyword>
<dbReference type="Gene3D" id="1.10.10.10">
    <property type="entry name" value="Winged helix-like DNA-binding domain superfamily/Winged helix DNA-binding domain"/>
    <property type="match status" value="1"/>
</dbReference>
<comment type="caution">
    <text evidence="9">The sequence shown here is derived from an EMBL/GenBank/DDBJ whole genome shotgun (WGS) entry which is preliminary data.</text>
</comment>
<evidence type="ECO:0000256" key="5">
    <source>
        <dbReference type="SAM" id="MobiDB-lite"/>
    </source>
</evidence>
<evidence type="ECO:0000256" key="6">
    <source>
        <dbReference type="SAM" id="Phobius"/>
    </source>
</evidence>
<comment type="subcellular location">
    <subcellularLocation>
        <location evidence="1">Membrane</location>
        <topology evidence="1">Multi-pass membrane protein</topology>
    </subcellularLocation>
</comment>
<accession>A0ABU8LE67</accession>
<feature type="compositionally biased region" description="Acidic residues" evidence="5">
    <location>
        <begin position="177"/>
        <end position="188"/>
    </location>
</feature>
<organism evidence="9 10">
    <name type="scientific">Microbacterium bandirmense</name>
    <dbReference type="NCBI Taxonomy" id="3122050"/>
    <lineage>
        <taxon>Bacteria</taxon>
        <taxon>Bacillati</taxon>
        <taxon>Actinomycetota</taxon>
        <taxon>Actinomycetes</taxon>
        <taxon>Micrococcales</taxon>
        <taxon>Microbacteriaceae</taxon>
        <taxon>Microbacterium</taxon>
    </lineage>
</organism>
<reference evidence="9 10" key="1">
    <citation type="submission" date="2024-02" db="EMBL/GenBank/DDBJ databases">
        <authorList>
            <person name="Saticioglu I.B."/>
        </authorList>
    </citation>
    <scope>NUCLEOTIDE SEQUENCE [LARGE SCALE GENOMIC DNA]</scope>
    <source>
        <strain evidence="9 10">Mu-80</strain>
    </source>
</reference>
<dbReference type="Pfam" id="PF07553">
    <property type="entry name" value="Lipoprotein_Ltp"/>
    <property type="match status" value="1"/>
</dbReference>
<feature type="region of interest" description="Disordered" evidence="5">
    <location>
        <begin position="1"/>
        <end position="40"/>
    </location>
</feature>
<gene>
    <name evidence="9" type="ORF">WDU99_14220</name>
</gene>
<keyword evidence="10" id="KW-1185">Reference proteome</keyword>
<evidence type="ECO:0000256" key="2">
    <source>
        <dbReference type="ARBA" id="ARBA00022692"/>
    </source>
</evidence>
<protein>
    <submittedName>
        <fullName evidence="9">Ltp family lipoprotein</fullName>
    </submittedName>
</protein>
<feature type="transmembrane region" description="Helical" evidence="6">
    <location>
        <begin position="50"/>
        <end position="69"/>
    </location>
</feature>
<dbReference type="InterPro" id="IPR036388">
    <property type="entry name" value="WH-like_DNA-bd_sf"/>
</dbReference>
<sequence>MTFDNSIPTPPPAPTGAPSPMAPAPLPPSPVAAHPPARTAAPGEGDKSFILTWIFALLLGFFGVDRFYLGKIGTGILKLITFGGIGIWGLVDIVMVLAGATRDAAGMRLAGYAQHRKIAWIVTGAIVVIGMISGAVGGGSTAAPDEKPALSAPVEAPQTDERPGAAASEPAAQETTAEPEETAEEEPAEPAVPVEYTSALNKAQSYSDMMHMSKAGLYEQLTSEFGEKFTAAEADYAIAHLNE</sequence>
<name>A0ABU8LE67_9MICO</name>
<keyword evidence="4 6" id="KW-0472">Membrane</keyword>
<feature type="transmembrane region" description="Helical" evidence="6">
    <location>
        <begin position="118"/>
        <end position="137"/>
    </location>
</feature>
<proteinExistence type="predicted"/>